<evidence type="ECO:0000256" key="2">
    <source>
        <dbReference type="ARBA" id="ARBA00022525"/>
    </source>
</evidence>
<dbReference type="InterPro" id="IPR055372">
    <property type="entry name" value="CBM96"/>
</dbReference>
<dbReference type="STRING" id="926569.ANT_20390"/>
<dbReference type="Pfam" id="PF24517">
    <property type="entry name" value="CBM96"/>
    <property type="match status" value="1"/>
</dbReference>
<keyword evidence="2" id="KW-0964">Secreted</keyword>
<dbReference type="AlphaFoldDB" id="E8MXI4"/>
<gene>
    <name evidence="6" type="ordered locus">ANT_20390</name>
</gene>
<proteinExistence type="predicted"/>
<dbReference type="InParanoid" id="E8MXI4"/>
<evidence type="ECO:0000313" key="7">
    <source>
        <dbReference type="Proteomes" id="UP000008922"/>
    </source>
</evidence>
<keyword evidence="7" id="KW-1185">Reference proteome</keyword>
<protein>
    <recommendedName>
        <fullName evidence="5">Carbohydrate-binding module family 96 domain-containing protein</fullName>
    </recommendedName>
</protein>
<dbReference type="EMBL" id="AP012029">
    <property type="protein sequence ID" value="BAJ64065.1"/>
    <property type="molecule type" value="Genomic_DNA"/>
</dbReference>
<evidence type="ECO:0000259" key="5">
    <source>
        <dbReference type="Pfam" id="PF24517"/>
    </source>
</evidence>
<accession>E8MXI4</accession>
<evidence type="ECO:0000256" key="4">
    <source>
        <dbReference type="SAM" id="SignalP"/>
    </source>
</evidence>
<dbReference type="NCBIfam" id="NF033679">
    <property type="entry name" value="DNRLRE_dom"/>
    <property type="match status" value="1"/>
</dbReference>
<evidence type="ECO:0000313" key="6">
    <source>
        <dbReference type="EMBL" id="BAJ64065.1"/>
    </source>
</evidence>
<dbReference type="PROSITE" id="PS51257">
    <property type="entry name" value="PROKAR_LIPOPROTEIN"/>
    <property type="match status" value="1"/>
</dbReference>
<dbReference type="GO" id="GO:0005576">
    <property type="term" value="C:extracellular region"/>
    <property type="evidence" value="ECO:0007669"/>
    <property type="project" value="UniProtKB-SubCell"/>
</dbReference>
<feature type="domain" description="Carbohydrate-binding module family 96" evidence="5">
    <location>
        <begin position="334"/>
        <end position="422"/>
    </location>
</feature>
<name>E8MXI4_ANATU</name>
<dbReference type="Gene3D" id="2.60.40.1190">
    <property type="match status" value="1"/>
</dbReference>
<reference evidence="6 7" key="1">
    <citation type="submission" date="2010-12" db="EMBL/GenBank/DDBJ databases">
        <title>Whole genome sequence of Anaerolinea thermophila UNI-1.</title>
        <authorList>
            <person name="Narita-Yamada S."/>
            <person name="Kishi E."/>
            <person name="Watanabe Y."/>
            <person name="Takasaki K."/>
            <person name="Ankai A."/>
            <person name="Oguchi A."/>
            <person name="Fukui S."/>
            <person name="Takahashi M."/>
            <person name="Yashiro I."/>
            <person name="Hosoyama A."/>
            <person name="Sekiguchi Y."/>
            <person name="Hanada S."/>
            <person name="Fujita N."/>
        </authorList>
    </citation>
    <scope>NUCLEOTIDE SEQUENCE [LARGE SCALE GENOMIC DNA]</scope>
    <source>
        <strain evidence="7">DSM 14523 / JCM 11388 / NBRC 100420 / UNI-1</strain>
    </source>
</reference>
<feature type="signal peptide" evidence="4">
    <location>
        <begin position="1"/>
        <end position="25"/>
    </location>
</feature>
<organism evidence="6 7">
    <name type="scientific">Anaerolinea thermophila (strain DSM 14523 / JCM 11388 / NBRC 100420 / UNI-1)</name>
    <dbReference type="NCBI Taxonomy" id="926569"/>
    <lineage>
        <taxon>Bacteria</taxon>
        <taxon>Bacillati</taxon>
        <taxon>Chloroflexota</taxon>
        <taxon>Anaerolineae</taxon>
        <taxon>Anaerolineales</taxon>
        <taxon>Anaerolineaceae</taxon>
        <taxon>Anaerolinea</taxon>
    </lineage>
</organism>
<dbReference type="HOGENOM" id="CLU_551934_0_0_0"/>
<dbReference type="CDD" id="cd00241">
    <property type="entry name" value="DOMON_like"/>
    <property type="match status" value="1"/>
</dbReference>
<dbReference type="eggNOG" id="ENOG5033SWM">
    <property type="taxonomic scope" value="Bacteria"/>
</dbReference>
<evidence type="ECO:0000256" key="3">
    <source>
        <dbReference type="ARBA" id="ARBA00022729"/>
    </source>
</evidence>
<dbReference type="KEGG" id="atm:ANT_20390"/>
<dbReference type="OrthoDB" id="139888at2"/>
<evidence type="ECO:0000256" key="1">
    <source>
        <dbReference type="ARBA" id="ARBA00004613"/>
    </source>
</evidence>
<keyword evidence="3 4" id="KW-0732">Signal</keyword>
<sequence length="497" mass="55671">MIRRMKNILLIFLLVQLLASCAAHPLPEDSKGVYESVPPSNTNAPEQTPFSVFLPTVIRPEESRYRINARYLPDETWLVPSSIFWFGKVTRSENYVDVRTGYGDQNLKLHFEVFDRMLWYDTSPTTAELSQYDAIGVYLKTSGANGNTPDSQSYLFIVQSHPNYLDKSQYMASFRWNGQEWTKSTIPFNIRLAYAGEGGYNQTSKDNRGWFIEMSIPYTSMGFSQNPVAGTTWGLAVVLYDRDDASSSLPAKQWPPNANLSIPATWGTLGFGLPTYSAPPSINQNTMVIREGWNASKVPDASVGGSTVCGEGTDFFGTWGDTPESFYANRTVNNTQFNIQNQMDVADWPCFAKYYITFPLDALPKGKVIVSAKLVLHHFGNSGAPGEAEDSLIHVMLAERDWDERTLTWNNAPLALENFAATYVPPLLSYPGDMGVRREWVITPALVRAYQKGEPLRLVLYSSDSARHSGKYFWASNRPDLEASRPALEIIYGDPTP</sequence>
<dbReference type="SUPFAM" id="SSF49344">
    <property type="entry name" value="CBD9-like"/>
    <property type="match status" value="1"/>
</dbReference>
<comment type="subcellular location">
    <subcellularLocation>
        <location evidence="1">Secreted</location>
    </subcellularLocation>
</comment>
<feature type="chain" id="PRO_5003228440" description="Carbohydrate-binding module family 96 domain-containing protein" evidence="4">
    <location>
        <begin position="26"/>
        <end position="497"/>
    </location>
</feature>
<dbReference type="Proteomes" id="UP000008922">
    <property type="component" value="Chromosome"/>
</dbReference>